<dbReference type="Proteomes" id="UP001519288">
    <property type="component" value="Unassembled WGS sequence"/>
</dbReference>
<dbReference type="SUPFAM" id="SSF55383">
    <property type="entry name" value="Copper amine oxidase, domain N"/>
    <property type="match status" value="1"/>
</dbReference>
<feature type="domain" description="Copper amine oxidase-like N-terminal" evidence="2">
    <location>
        <begin position="43"/>
        <end position="142"/>
    </location>
</feature>
<dbReference type="Gene3D" id="3.30.457.10">
    <property type="entry name" value="Copper amine oxidase-like, N-terminal domain"/>
    <property type="match status" value="1"/>
</dbReference>
<sequence>MKHTKILVLMLLLISSVSLGFTAPAHGQAASTPISLSINDTFVSPQPTLLIKNTLYIPLRSLSALQLSYDWNAAKQQVTVKNGASVLTLTIGSKTAFKNKVPLQLSTPPVLRSGRTYVPLRFVSQTLDSQVRWFEGSKQASILTNAFIAQQQQSLTKLMDPNGNRDELDQKVGESFHTWGQLLALNSALKEPISDFDLYHIWFDPSDPTRLTLHIINRGLSGDVEPYSKAWLGTKPLYNLIIQLQIKDNKVTTTWMGQLTNKKNLIQQPFNKNDNLDAQLVKIMGSHYGYTAVAGKKMIIDHSLRAYKGSSIGGLAPLILPAS</sequence>
<dbReference type="EMBL" id="JAGGLD010000004">
    <property type="protein sequence ID" value="MBP2001541.1"/>
    <property type="molecule type" value="Genomic_DNA"/>
</dbReference>
<evidence type="ECO:0000259" key="2">
    <source>
        <dbReference type="Pfam" id="PF07833"/>
    </source>
</evidence>
<keyword evidence="4" id="KW-1185">Reference proteome</keyword>
<feature type="chain" id="PRO_5046031834" description="Copper amine oxidase-like N-terminal domain-containing protein" evidence="1">
    <location>
        <begin position="21"/>
        <end position="323"/>
    </location>
</feature>
<organism evidence="3 4">
    <name type="scientific">Paenibacillus shirakamiensis</name>
    <dbReference type="NCBI Taxonomy" id="1265935"/>
    <lineage>
        <taxon>Bacteria</taxon>
        <taxon>Bacillati</taxon>
        <taxon>Bacillota</taxon>
        <taxon>Bacilli</taxon>
        <taxon>Bacillales</taxon>
        <taxon>Paenibacillaceae</taxon>
        <taxon>Paenibacillus</taxon>
    </lineage>
</organism>
<comment type="caution">
    <text evidence="3">The sequence shown here is derived from an EMBL/GenBank/DDBJ whole genome shotgun (WGS) entry which is preliminary data.</text>
</comment>
<dbReference type="Pfam" id="PF07833">
    <property type="entry name" value="Cu_amine_oxidN1"/>
    <property type="match status" value="1"/>
</dbReference>
<dbReference type="InterPro" id="IPR036582">
    <property type="entry name" value="Mao_N_sf"/>
</dbReference>
<dbReference type="InterPro" id="IPR012854">
    <property type="entry name" value="Cu_amine_oxidase-like_N"/>
</dbReference>
<evidence type="ECO:0000256" key="1">
    <source>
        <dbReference type="SAM" id="SignalP"/>
    </source>
</evidence>
<evidence type="ECO:0000313" key="4">
    <source>
        <dbReference type="Proteomes" id="UP001519288"/>
    </source>
</evidence>
<keyword evidence="1" id="KW-0732">Signal</keyword>
<evidence type="ECO:0000313" key="3">
    <source>
        <dbReference type="EMBL" id="MBP2001541.1"/>
    </source>
</evidence>
<accession>A0ABS4JKB3</accession>
<protein>
    <recommendedName>
        <fullName evidence="2">Copper amine oxidase-like N-terminal domain-containing protein</fullName>
    </recommendedName>
</protein>
<proteinExistence type="predicted"/>
<reference evidence="3 4" key="1">
    <citation type="submission" date="2021-03" db="EMBL/GenBank/DDBJ databases">
        <title>Genomic Encyclopedia of Type Strains, Phase IV (KMG-IV): sequencing the most valuable type-strain genomes for metagenomic binning, comparative biology and taxonomic classification.</title>
        <authorList>
            <person name="Goeker M."/>
        </authorList>
    </citation>
    <scope>NUCLEOTIDE SEQUENCE [LARGE SCALE GENOMIC DNA]</scope>
    <source>
        <strain evidence="3 4">DSM 26806</strain>
    </source>
</reference>
<feature type="signal peptide" evidence="1">
    <location>
        <begin position="1"/>
        <end position="20"/>
    </location>
</feature>
<gene>
    <name evidence="3" type="ORF">J2Z69_002586</name>
</gene>
<name>A0ABS4JKB3_9BACL</name>
<dbReference type="RefSeq" id="WP_209863065.1">
    <property type="nucleotide sequence ID" value="NZ_JAGGLD010000004.1"/>
</dbReference>